<protein>
    <recommendedName>
        <fullName evidence="7">Phospholipid/glycerol acyltransferase domain-containing protein</fullName>
    </recommendedName>
</protein>
<dbReference type="InterPro" id="IPR036259">
    <property type="entry name" value="MFS_trans_sf"/>
</dbReference>
<sequence length="1131" mass="124811">MTMPNTQHTSQRSLWFLCLAQSCGVMNENMIKNAMLVMALFVMGYQNTGLTAIAGGLFMLPYACFSATAGQIADKFSKKHVMIAVKTIQILLIPIAFVGFLYQHITFLLGCLFLFGTAEAFYCPLKYSIIPEIVEPRKLLFGNGLIETSTFIAVLIGMLAGGSIILFPNGLYWICGGAFILAIMGLASVFKIADVPPADPNIKLNINIFKETYSTIILTRKNRSIWLCVLGISWFWTIGSVVGAGIFDISTQIINQNGQYLTNIFISCFSIGVALGSILCSKLLKGKITARFVPIAAIGISLFCLDFGLAVASIHTTQTLSHFITSFTGARILIDLTLMAICCGFYSVPLYAIIQEKSPKSSKARIIAGNNIINAMMMVIGSIIWAKVNAYGVSSASLFISLSIINLFVAVFIMRFFTAKIIQIIFKIYFKIFHKVTVEGLENFAKAGDKVVIISNHTSFADASLLSCYLPEQPAFAIYTKTAKKWWARPFLAFVKTFEVDIHSPYSIKDMVSAVRDKNQKLVIFPEGRLTKTGNIMKVYEGAGVVAYNANAKILPIYINGLQFSIFGRMKGKLPLRLFPRLSITIKQPIDLNDYLDPTRSHQDNKKQIGQILEKIMIETSFAAKNTEKTLFQALLHAKDTYGKQSEIIEDINREPFSYERICLGAILFGRKIEKETSLGDYVGLLLPTSCGAIVSLMAISAVGRVPHPMNVSTGTSNILNICQTIQVKTVISSRLFINKANLQDLEKALQETVKIIYLEDIVSSLTLADKVKAKLDLLSPDRLPGMNASYQSPAVVLSTSGSEGHPKAVVLSHHNILTNCQQVASVIDFSCADHVFNAMPIFHSLGLTGATLLPLFFGVRTFHYPNPLHYKNVPSLIYDVDATICFGTDTFLNGWAKYADPYDFYAMRYIVTGGEKVKEETHRLYANKFGVRIFEGYGATESSPVIALNTPKNNRPGTVGQFLPGIQHQITSVPGINSGGKLFIKGHNIMMGYMLHTNPGVIQPVPEQWYDTGDIVNIDKDGFVTISGRVKRFAKIAGEMVSMTAVETIADKIWPEAINAVINLTDDKKGEQLLLVTTQADATLDPLLSYSKEHDIAKIMLPKNLKIMKDLPLFATGKINYPELQKQLQL</sequence>
<name>A0A251ZVQ1_9PROT</name>
<dbReference type="GO" id="GO:0022857">
    <property type="term" value="F:transmembrane transporter activity"/>
    <property type="evidence" value="ECO:0007669"/>
    <property type="project" value="InterPro"/>
</dbReference>
<feature type="transmembrane region" description="Helical" evidence="6">
    <location>
        <begin position="34"/>
        <end position="60"/>
    </location>
</feature>
<dbReference type="Gene3D" id="3.40.50.12780">
    <property type="entry name" value="N-terminal domain of ligase-like"/>
    <property type="match status" value="1"/>
</dbReference>
<dbReference type="CDD" id="cd07989">
    <property type="entry name" value="LPLAT_AGPAT-like"/>
    <property type="match status" value="1"/>
</dbReference>
<dbReference type="CDD" id="cd06173">
    <property type="entry name" value="MFS_MefA_like"/>
    <property type="match status" value="1"/>
</dbReference>
<dbReference type="PANTHER" id="PTHR43201:SF5">
    <property type="entry name" value="MEDIUM-CHAIN ACYL-COA LIGASE ACSF2, MITOCHONDRIAL"/>
    <property type="match status" value="1"/>
</dbReference>
<feature type="transmembrane region" description="Helical" evidence="6">
    <location>
        <begin position="107"/>
        <end position="125"/>
    </location>
</feature>
<feature type="transmembrane region" description="Helical" evidence="6">
    <location>
        <begin position="398"/>
        <end position="417"/>
    </location>
</feature>
<dbReference type="SUPFAM" id="SSF69593">
    <property type="entry name" value="Glycerol-3-phosphate (1)-acyltransferase"/>
    <property type="match status" value="1"/>
</dbReference>
<feature type="transmembrane region" description="Helical" evidence="6">
    <location>
        <begin position="292"/>
        <end position="312"/>
    </location>
</feature>
<feature type="transmembrane region" description="Helical" evidence="6">
    <location>
        <begin position="332"/>
        <end position="354"/>
    </location>
</feature>
<feature type="transmembrane region" description="Helical" evidence="6">
    <location>
        <begin position="145"/>
        <end position="165"/>
    </location>
</feature>
<dbReference type="GO" id="GO:0031956">
    <property type="term" value="F:medium-chain fatty acid-CoA ligase activity"/>
    <property type="evidence" value="ECO:0007669"/>
    <property type="project" value="TreeGrafter"/>
</dbReference>
<evidence type="ECO:0000313" key="8">
    <source>
        <dbReference type="EMBL" id="OUI78757.1"/>
    </source>
</evidence>
<dbReference type="SUPFAM" id="SSF103473">
    <property type="entry name" value="MFS general substrate transporter"/>
    <property type="match status" value="1"/>
</dbReference>
<dbReference type="Pfam" id="PF07690">
    <property type="entry name" value="MFS_1"/>
    <property type="match status" value="1"/>
</dbReference>
<dbReference type="InterPro" id="IPR045851">
    <property type="entry name" value="AMP-bd_C_sf"/>
</dbReference>
<dbReference type="Pfam" id="PF01553">
    <property type="entry name" value="Acyltransferase"/>
    <property type="match status" value="1"/>
</dbReference>
<dbReference type="Pfam" id="PF00501">
    <property type="entry name" value="AMP-binding"/>
    <property type="match status" value="1"/>
</dbReference>
<evidence type="ECO:0000256" key="5">
    <source>
        <dbReference type="ARBA" id="ARBA00023136"/>
    </source>
</evidence>
<feature type="transmembrane region" description="Helical" evidence="6">
    <location>
        <begin position="225"/>
        <end position="247"/>
    </location>
</feature>
<evidence type="ECO:0000259" key="7">
    <source>
        <dbReference type="SMART" id="SM00563"/>
    </source>
</evidence>
<dbReference type="Gene3D" id="3.30.300.30">
    <property type="match status" value="1"/>
</dbReference>
<feature type="domain" description="Phospholipid/glycerol acyltransferase" evidence="7">
    <location>
        <begin position="451"/>
        <end position="562"/>
    </location>
</feature>
<evidence type="ECO:0000256" key="4">
    <source>
        <dbReference type="ARBA" id="ARBA00022989"/>
    </source>
</evidence>
<evidence type="ECO:0000256" key="2">
    <source>
        <dbReference type="ARBA" id="ARBA00022598"/>
    </source>
</evidence>
<keyword evidence="3 6" id="KW-0812">Transmembrane</keyword>
<reference evidence="9" key="1">
    <citation type="submission" date="2014-06" db="EMBL/GenBank/DDBJ databases">
        <authorList>
            <person name="Winans N.J."/>
            <person name="Newell P.D."/>
            <person name="Douglas A.E."/>
        </authorList>
    </citation>
    <scope>NUCLEOTIDE SEQUENCE [LARGE SCALE GENOMIC DNA]</scope>
    <source>
        <strain evidence="9">DmL_052</strain>
    </source>
</reference>
<dbReference type="AlphaFoldDB" id="A0A251ZVQ1"/>
<organism evidence="8 9">
    <name type="scientific">Commensalibacter intestini</name>
    <dbReference type="NCBI Taxonomy" id="479936"/>
    <lineage>
        <taxon>Bacteria</taxon>
        <taxon>Pseudomonadati</taxon>
        <taxon>Pseudomonadota</taxon>
        <taxon>Alphaproteobacteria</taxon>
        <taxon>Acetobacterales</taxon>
        <taxon>Acetobacteraceae</taxon>
    </lineage>
</organism>
<evidence type="ECO:0000313" key="9">
    <source>
        <dbReference type="Proteomes" id="UP000194946"/>
    </source>
</evidence>
<feature type="transmembrane region" description="Helical" evidence="6">
    <location>
        <begin position="259"/>
        <end position="280"/>
    </location>
</feature>
<dbReference type="GO" id="GO:0006631">
    <property type="term" value="P:fatty acid metabolic process"/>
    <property type="evidence" value="ECO:0007669"/>
    <property type="project" value="TreeGrafter"/>
</dbReference>
<accession>A0A251ZVQ1</accession>
<evidence type="ECO:0000256" key="6">
    <source>
        <dbReference type="SAM" id="Phobius"/>
    </source>
</evidence>
<dbReference type="PANTHER" id="PTHR43201">
    <property type="entry name" value="ACYL-COA SYNTHETASE"/>
    <property type="match status" value="1"/>
</dbReference>
<evidence type="ECO:0000256" key="1">
    <source>
        <dbReference type="ARBA" id="ARBA00006432"/>
    </source>
</evidence>
<dbReference type="InterPro" id="IPR000873">
    <property type="entry name" value="AMP-dep_synth/lig_dom"/>
</dbReference>
<keyword evidence="5 6" id="KW-0472">Membrane</keyword>
<evidence type="ECO:0000256" key="3">
    <source>
        <dbReference type="ARBA" id="ARBA00022692"/>
    </source>
</evidence>
<dbReference type="Proteomes" id="UP000194946">
    <property type="component" value="Unassembled WGS sequence"/>
</dbReference>
<proteinExistence type="inferred from homology"/>
<comment type="similarity">
    <text evidence="1">Belongs to the ATP-dependent AMP-binding enzyme family.</text>
</comment>
<keyword evidence="4 6" id="KW-1133">Transmembrane helix</keyword>
<dbReference type="SMART" id="SM00563">
    <property type="entry name" value="PlsC"/>
    <property type="match status" value="1"/>
</dbReference>
<dbReference type="GO" id="GO:0016746">
    <property type="term" value="F:acyltransferase activity"/>
    <property type="evidence" value="ECO:0007669"/>
    <property type="project" value="InterPro"/>
</dbReference>
<gene>
    <name evidence="8" type="ORF">HK18_07710</name>
</gene>
<dbReference type="InterPro" id="IPR002123">
    <property type="entry name" value="Plipid/glycerol_acylTrfase"/>
</dbReference>
<keyword evidence="2" id="KW-0436">Ligase</keyword>
<feature type="transmembrane region" description="Helical" evidence="6">
    <location>
        <begin position="366"/>
        <end position="386"/>
    </location>
</feature>
<comment type="caution">
    <text evidence="8">The sequence shown here is derived from an EMBL/GenBank/DDBJ whole genome shotgun (WGS) entry which is preliminary data.</text>
</comment>
<dbReference type="Gene3D" id="1.20.1250.20">
    <property type="entry name" value="MFS general substrate transporter like domains"/>
    <property type="match status" value="1"/>
</dbReference>
<dbReference type="SUPFAM" id="SSF56801">
    <property type="entry name" value="Acetyl-CoA synthetase-like"/>
    <property type="match status" value="1"/>
</dbReference>
<feature type="transmembrane region" description="Helical" evidence="6">
    <location>
        <begin position="171"/>
        <end position="193"/>
    </location>
</feature>
<dbReference type="InterPro" id="IPR011701">
    <property type="entry name" value="MFS"/>
</dbReference>
<keyword evidence="9" id="KW-1185">Reference proteome</keyword>
<dbReference type="InterPro" id="IPR042099">
    <property type="entry name" value="ANL_N_sf"/>
</dbReference>
<dbReference type="EMBL" id="JOPB01000005">
    <property type="protein sequence ID" value="OUI78757.1"/>
    <property type="molecule type" value="Genomic_DNA"/>
</dbReference>